<evidence type="ECO:0000313" key="3">
    <source>
        <dbReference type="EMBL" id="XDP43916.1"/>
    </source>
</evidence>
<dbReference type="KEGG" id="spue:AB5L97_11490"/>
<feature type="region of interest" description="Disordered" evidence="1">
    <location>
        <begin position="21"/>
        <end position="47"/>
    </location>
</feature>
<dbReference type="AlphaFoldDB" id="A0AB39KYX7"/>
<accession>A0AB39KYX7</accession>
<dbReference type="Pfam" id="PF09350">
    <property type="entry name" value="DJC28_CD"/>
    <property type="match status" value="1"/>
</dbReference>
<dbReference type="InterPro" id="IPR018961">
    <property type="entry name" value="DnaJ_homolog_subfam-C_membr-28"/>
</dbReference>
<evidence type="ECO:0000259" key="2">
    <source>
        <dbReference type="Pfam" id="PF09350"/>
    </source>
</evidence>
<feature type="compositionally biased region" description="Basic and acidic residues" evidence="1">
    <location>
        <begin position="37"/>
        <end position="47"/>
    </location>
</feature>
<proteinExistence type="predicted"/>
<dbReference type="RefSeq" id="WP_369044772.1">
    <property type="nucleotide sequence ID" value="NZ_CP163302.1"/>
</dbReference>
<sequence>MTDGTDSRRGEELRRRLEHAAELRAGGVAQGPEEAEEIAREDELNRRRRRVDSARRADYLIRDAMARGEFDHLEYAGKPIPNLDNANDPDWWIKGLIQREQLTGLGPEALVLRVEDERLEATLDALHTEGQIRESLEAFNRRVIEARRQLLGGPPVITKTRDIEAEVRAWHERRTVAAAARAEEEAHDDAARPPSFWRRLVGRRREGG</sequence>
<feature type="domain" description="DnaJ homologue subfamily C member 28 conserved" evidence="2">
    <location>
        <begin position="57"/>
        <end position="124"/>
    </location>
</feature>
<dbReference type="EMBL" id="CP163302">
    <property type="protein sequence ID" value="XDP43916.1"/>
    <property type="molecule type" value="Genomic_DNA"/>
</dbReference>
<protein>
    <submittedName>
        <fullName evidence="3">DUF1992 domain-containing protein</fullName>
    </submittedName>
</protein>
<evidence type="ECO:0000256" key="1">
    <source>
        <dbReference type="SAM" id="MobiDB-lite"/>
    </source>
</evidence>
<reference evidence="3" key="1">
    <citation type="submission" date="2024-07" db="EMBL/GenBank/DDBJ databases">
        <authorList>
            <person name="fu j."/>
        </authorList>
    </citation>
    <scope>NUCLEOTIDE SEQUENCE</scope>
    <source>
        <strain evidence="3">P10A9</strain>
    </source>
</reference>
<organism evidence="3">
    <name type="scientific">Sinomonas puerhi</name>
    <dbReference type="NCBI Taxonomy" id="3238584"/>
    <lineage>
        <taxon>Bacteria</taxon>
        <taxon>Bacillati</taxon>
        <taxon>Actinomycetota</taxon>
        <taxon>Actinomycetes</taxon>
        <taxon>Micrococcales</taxon>
        <taxon>Micrococcaceae</taxon>
        <taxon>Sinomonas</taxon>
    </lineage>
</organism>
<name>A0AB39KYX7_9MICC</name>
<gene>
    <name evidence="3" type="ORF">AB5L97_11490</name>
</gene>